<reference evidence="7" key="1">
    <citation type="submission" date="2017-02" db="UniProtKB">
        <authorList>
            <consortium name="WormBaseParasite"/>
        </authorList>
    </citation>
    <scope>IDENTIFICATION</scope>
</reference>
<evidence type="ECO:0000256" key="5">
    <source>
        <dbReference type="ARBA" id="ARBA00023242"/>
    </source>
</evidence>
<protein>
    <submittedName>
        <fullName evidence="7">DNA-directed RNA polymerase I subunit RPA49</fullName>
    </submittedName>
</protein>
<evidence type="ECO:0000256" key="3">
    <source>
        <dbReference type="ARBA" id="ARBA00022478"/>
    </source>
</evidence>
<dbReference type="STRING" id="174720.A0A0N5CBS2"/>
<evidence type="ECO:0000256" key="4">
    <source>
        <dbReference type="ARBA" id="ARBA00023163"/>
    </source>
</evidence>
<keyword evidence="6" id="KW-1185">Reference proteome</keyword>
<keyword evidence="3" id="KW-0240">DNA-directed RNA polymerase</keyword>
<accession>A0A0N5CBS2</accession>
<dbReference type="PANTHER" id="PTHR14440">
    <property type="entry name" value="DNA-DIRECTED RNA POLYMERASE I SUBUNIT RPA49"/>
    <property type="match status" value="1"/>
</dbReference>
<evidence type="ECO:0000313" key="6">
    <source>
        <dbReference type="Proteomes" id="UP000046392"/>
    </source>
</evidence>
<dbReference type="GO" id="GO:0000428">
    <property type="term" value="C:DNA-directed RNA polymerase complex"/>
    <property type="evidence" value="ECO:0007669"/>
    <property type="project" value="UniProtKB-KW"/>
</dbReference>
<proteinExistence type="inferred from homology"/>
<dbReference type="Pfam" id="PF06870">
    <property type="entry name" value="RNA_pol_I_A49"/>
    <property type="match status" value="1"/>
</dbReference>
<keyword evidence="4" id="KW-0804">Transcription</keyword>
<dbReference type="WBParaSite" id="SPAL_0001533600.1">
    <property type="protein sequence ID" value="SPAL_0001533600.1"/>
    <property type="gene ID" value="SPAL_0001533600"/>
</dbReference>
<dbReference type="AlphaFoldDB" id="A0A0N5CBS2"/>
<evidence type="ECO:0000313" key="7">
    <source>
        <dbReference type="WBParaSite" id="SPAL_0001533600.1"/>
    </source>
</evidence>
<dbReference type="GO" id="GO:0005730">
    <property type="term" value="C:nucleolus"/>
    <property type="evidence" value="ECO:0007669"/>
    <property type="project" value="UniProtKB-SubCell"/>
</dbReference>
<sequence>MHIVSSSEIDSDCHQYSPRKCFIDDSSEDVVVTLNGRRLKKGTSATYKKITFDNGSVSYVLNDEENTSKCINYGNVERNDTNEYFVAYVNRRTRDVTYKPARLVKLHPQIVENKEKFFNGKVDKEAKPDYTKTNGIERDDFLGKRNALTRDFGSIKKRKMLNDVDRRNVDHDTMVALADTAFASNTNVEEKPNLNESGVDALASIGGSTQGDIAPKYNKDGKKPLEIWPIEQFLDDSTYDIVSGQCSEFFRDKSFNDLIELGFPRLIAELANSHVADGRIERRLYLVMKLHYMIILHANCKSYRVIDLKNIPYGDIPEVLVAQVNSEFFDVSNTNKNGKVPFTVATTDKLVSHILILYMLLNEPKHCIYINIASKQFLIPELKMTRCLTKLGCVINKPTNDEEINYAVTRVGVIKSAPGLKTFGLRRKR</sequence>
<keyword evidence="5" id="KW-0539">Nucleus</keyword>
<dbReference type="GO" id="GO:0006351">
    <property type="term" value="P:DNA-templated transcription"/>
    <property type="evidence" value="ECO:0007669"/>
    <property type="project" value="InterPro"/>
</dbReference>
<name>A0A0N5CBS2_STREA</name>
<dbReference type="Proteomes" id="UP000046392">
    <property type="component" value="Unplaced"/>
</dbReference>
<comment type="similarity">
    <text evidence="2">Belongs to the eukaryotic RPA49/POLR1E RNA polymerase subunit family.</text>
</comment>
<comment type="subcellular location">
    <subcellularLocation>
        <location evidence="1">Nucleus</location>
        <location evidence="1">Nucleolus</location>
    </subcellularLocation>
</comment>
<evidence type="ECO:0000256" key="1">
    <source>
        <dbReference type="ARBA" id="ARBA00004604"/>
    </source>
</evidence>
<dbReference type="InterPro" id="IPR009668">
    <property type="entry name" value="RNA_pol-assoc_fac_A49-like"/>
</dbReference>
<organism evidence="6 7">
    <name type="scientific">Strongyloides papillosus</name>
    <name type="common">Intestinal threadworm</name>
    <dbReference type="NCBI Taxonomy" id="174720"/>
    <lineage>
        <taxon>Eukaryota</taxon>
        <taxon>Metazoa</taxon>
        <taxon>Ecdysozoa</taxon>
        <taxon>Nematoda</taxon>
        <taxon>Chromadorea</taxon>
        <taxon>Rhabditida</taxon>
        <taxon>Tylenchina</taxon>
        <taxon>Panagrolaimomorpha</taxon>
        <taxon>Strongyloidoidea</taxon>
        <taxon>Strongyloididae</taxon>
        <taxon>Strongyloides</taxon>
    </lineage>
</organism>
<dbReference type="GO" id="GO:0003677">
    <property type="term" value="F:DNA binding"/>
    <property type="evidence" value="ECO:0007669"/>
    <property type="project" value="InterPro"/>
</dbReference>
<evidence type="ECO:0000256" key="2">
    <source>
        <dbReference type="ARBA" id="ARBA00009430"/>
    </source>
</evidence>